<dbReference type="Proteomes" id="UP001153269">
    <property type="component" value="Unassembled WGS sequence"/>
</dbReference>
<proteinExistence type="predicted"/>
<sequence length="118" mass="12300">MEGQAEDECMGRKRDAKVGGGAVYEEAELGTSDNQGFSALLAHPPFFCPCSADAIVQPSVYFGALASLRGWSCSCGPCFGATQQSLCAARGLSRGAENGCFPRDRAAAADATISNVKW</sequence>
<protein>
    <submittedName>
        <fullName evidence="1">Uncharacterized protein</fullName>
    </submittedName>
</protein>
<dbReference type="AlphaFoldDB" id="A0A9N7V0H2"/>
<name>A0A9N7V0H2_PLEPL</name>
<keyword evidence="2" id="KW-1185">Reference proteome</keyword>
<reference evidence="1" key="1">
    <citation type="submission" date="2020-03" db="EMBL/GenBank/DDBJ databases">
        <authorList>
            <person name="Weist P."/>
        </authorList>
    </citation>
    <scope>NUCLEOTIDE SEQUENCE</scope>
</reference>
<organism evidence="1 2">
    <name type="scientific">Pleuronectes platessa</name>
    <name type="common">European plaice</name>
    <dbReference type="NCBI Taxonomy" id="8262"/>
    <lineage>
        <taxon>Eukaryota</taxon>
        <taxon>Metazoa</taxon>
        <taxon>Chordata</taxon>
        <taxon>Craniata</taxon>
        <taxon>Vertebrata</taxon>
        <taxon>Euteleostomi</taxon>
        <taxon>Actinopterygii</taxon>
        <taxon>Neopterygii</taxon>
        <taxon>Teleostei</taxon>
        <taxon>Neoteleostei</taxon>
        <taxon>Acanthomorphata</taxon>
        <taxon>Carangaria</taxon>
        <taxon>Pleuronectiformes</taxon>
        <taxon>Pleuronectoidei</taxon>
        <taxon>Pleuronectidae</taxon>
        <taxon>Pleuronectes</taxon>
    </lineage>
</organism>
<accession>A0A9N7V0H2</accession>
<evidence type="ECO:0000313" key="1">
    <source>
        <dbReference type="EMBL" id="CAB1440225.1"/>
    </source>
</evidence>
<dbReference type="EMBL" id="CADEAL010002413">
    <property type="protein sequence ID" value="CAB1440225.1"/>
    <property type="molecule type" value="Genomic_DNA"/>
</dbReference>
<gene>
    <name evidence="1" type="ORF">PLEPLA_LOCUS27991</name>
</gene>
<comment type="caution">
    <text evidence="1">The sequence shown here is derived from an EMBL/GenBank/DDBJ whole genome shotgun (WGS) entry which is preliminary data.</text>
</comment>
<evidence type="ECO:0000313" key="2">
    <source>
        <dbReference type="Proteomes" id="UP001153269"/>
    </source>
</evidence>